<evidence type="ECO:0000256" key="1">
    <source>
        <dbReference type="SAM" id="Phobius"/>
    </source>
</evidence>
<organism evidence="2 3">
    <name type="scientific">Rehaibacterium terrae</name>
    <dbReference type="NCBI Taxonomy" id="1341696"/>
    <lineage>
        <taxon>Bacteria</taxon>
        <taxon>Pseudomonadati</taxon>
        <taxon>Pseudomonadota</taxon>
        <taxon>Gammaproteobacteria</taxon>
        <taxon>Lysobacterales</taxon>
        <taxon>Lysobacteraceae</taxon>
        <taxon>Rehaibacterium</taxon>
    </lineage>
</organism>
<sequence length="239" mass="25863">MSLYQTSLFLHVVAGSLALATFWFAAALRKGSPLHRRSGQLHLLAMLAVIVSGVPLTAVLFARGQAVFGLFLGFLLVLVATSCWNAWRAIRDRHAPARYAGTVFRLLAVLLFTGGLLLGALALRWQQPLLGVFAAIGVLAGLDARRFLRRLAQGALPANWWLREHYGAMIGNGIAVHISFFGVGLRTLLPQLDPGLQLYLMWLLPVAGGLAAGWWLDRRYGRTMGGKAGVATRQPGLGT</sequence>
<dbReference type="RefSeq" id="WP_183948212.1">
    <property type="nucleotide sequence ID" value="NZ_JACHHX010000008.1"/>
</dbReference>
<dbReference type="AlphaFoldDB" id="A0A7W8DE45"/>
<feature type="transmembrane region" description="Helical" evidence="1">
    <location>
        <begin position="99"/>
        <end position="123"/>
    </location>
</feature>
<feature type="transmembrane region" description="Helical" evidence="1">
    <location>
        <begin position="169"/>
        <end position="189"/>
    </location>
</feature>
<gene>
    <name evidence="2" type="ORF">HNQ58_001430</name>
</gene>
<keyword evidence="1" id="KW-0812">Transmembrane</keyword>
<accession>A0A7W8DE45</accession>
<keyword evidence="1" id="KW-1133">Transmembrane helix</keyword>
<keyword evidence="1" id="KW-0472">Membrane</keyword>
<reference evidence="2 3" key="1">
    <citation type="submission" date="2020-08" db="EMBL/GenBank/DDBJ databases">
        <title>Genomic Encyclopedia of Type Strains, Phase IV (KMG-IV): sequencing the most valuable type-strain genomes for metagenomic binning, comparative biology and taxonomic classification.</title>
        <authorList>
            <person name="Goeker M."/>
        </authorList>
    </citation>
    <scope>NUCLEOTIDE SEQUENCE [LARGE SCALE GENOMIC DNA]</scope>
    <source>
        <strain evidence="2 3">DSM 25897</strain>
    </source>
</reference>
<name>A0A7W8DE45_9GAMM</name>
<feature type="transmembrane region" description="Helical" evidence="1">
    <location>
        <begin position="41"/>
        <end position="61"/>
    </location>
</feature>
<protein>
    <submittedName>
        <fullName evidence="2">Putative membrane protein</fullName>
    </submittedName>
</protein>
<feature type="transmembrane region" description="Helical" evidence="1">
    <location>
        <begin position="195"/>
        <end position="216"/>
    </location>
</feature>
<feature type="transmembrane region" description="Helical" evidence="1">
    <location>
        <begin position="129"/>
        <end position="148"/>
    </location>
</feature>
<dbReference type="Proteomes" id="UP000519004">
    <property type="component" value="Unassembled WGS sequence"/>
</dbReference>
<feature type="transmembrane region" description="Helical" evidence="1">
    <location>
        <begin position="67"/>
        <end position="87"/>
    </location>
</feature>
<dbReference type="EMBL" id="JACHHX010000008">
    <property type="protein sequence ID" value="MBB5015526.1"/>
    <property type="molecule type" value="Genomic_DNA"/>
</dbReference>
<proteinExistence type="predicted"/>
<evidence type="ECO:0000313" key="3">
    <source>
        <dbReference type="Proteomes" id="UP000519004"/>
    </source>
</evidence>
<evidence type="ECO:0000313" key="2">
    <source>
        <dbReference type="EMBL" id="MBB5015526.1"/>
    </source>
</evidence>
<keyword evidence="3" id="KW-1185">Reference proteome</keyword>
<comment type="caution">
    <text evidence="2">The sequence shown here is derived from an EMBL/GenBank/DDBJ whole genome shotgun (WGS) entry which is preliminary data.</text>
</comment>
<feature type="transmembrane region" description="Helical" evidence="1">
    <location>
        <begin position="6"/>
        <end position="29"/>
    </location>
</feature>